<reference evidence="2" key="1">
    <citation type="journal article" date="2012" name="Proc. Natl. Acad. Sci. U.S.A.">
        <title>Comparative genomics of Ceriporiopsis subvermispora and Phanerochaete chrysosporium provide insight into selective ligninolysis.</title>
        <authorList>
            <person name="Fernandez-Fueyo E."/>
            <person name="Ruiz-Duenas F.J."/>
            <person name="Ferreira P."/>
            <person name="Floudas D."/>
            <person name="Hibbett D.S."/>
            <person name="Canessa P."/>
            <person name="Larrondo L.F."/>
            <person name="James T.Y."/>
            <person name="Seelenfreund D."/>
            <person name="Lobos S."/>
            <person name="Polanco R."/>
            <person name="Tello M."/>
            <person name="Honda Y."/>
            <person name="Watanabe T."/>
            <person name="Watanabe T."/>
            <person name="Ryu J.S."/>
            <person name="Kubicek C.P."/>
            <person name="Schmoll M."/>
            <person name="Gaskell J."/>
            <person name="Hammel K.E."/>
            <person name="St John F.J."/>
            <person name="Vanden Wymelenberg A."/>
            <person name="Sabat G."/>
            <person name="Splinter BonDurant S."/>
            <person name="Syed K."/>
            <person name="Yadav J.S."/>
            <person name="Doddapaneni H."/>
            <person name="Subramanian V."/>
            <person name="Lavin J.L."/>
            <person name="Oguiza J.A."/>
            <person name="Perez G."/>
            <person name="Pisabarro A.G."/>
            <person name="Ramirez L."/>
            <person name="Santoyo F."/>
            <person name="Master E."/>
            <person name="Coutinho P.M."/>
            <person name="Henrissat B."/>
            <person name="Lombard V."/>
            <person name="Magnuson J.K."/>
            <person name="Kuees U."/>
            <person name="Hori C."/>
            <person name="Igarashi K."/>
            <person name="Samejima M."/>
            <person name="Held B.W."/>
            <person name="Barry K.W."/>
            <person name="LaButti K.M."/>
            <person name="Lapidus A."/>
            <person name="Lindquist E.A."/>
            <person name="Lucas S.M."/>
            <person name="Riley R."/>
            <person name="Salamov A.A."/>
            <person name="Hoffmeister D."/>
            <person name="Schwenk D."/>
            <person name="Hadar Y."/>
            <person name="Yarden O."/>
            <person name="de Vries R.P."/>
            <person name="Wiebenga A."/>
            <person name="Stenlid J."/>
            <person name="Eastwood D."/>
            <person name="Grigoriev I.V."/>
            <person name="Berka R.M."/>
            <person name="Blanchette R.A."/>
            <person name="Kersten P."/>
            <person name="Martinez A.T."/>
            <person name="Vicuna R."/>
            <person name="Cullen D."/>
        </authorList>
    </citation>
    <scope>NUCLEOTIDE SEQUENCE [LARGE SCALE GENOMIC DNA]</scope>
    <source>
        <strain evidence="2">B</strain>
    </source>
</reference>
<evidence type="ECO:0000313" key="2">
    <source>
        <dbReference type="EMBL" id="EMD36493.1"/>
    </source>
</evidence>
<dbReference type="HOGENOM" id="CLU_1767831_0_0_1"/>
<name>M2QHJ0_CERS8</name>
<keyword evidence="3" id="KW-1185">Reference proteome</keyword>
<feature type="compositionally biased region" description="Low complexity" evidence="1">
    <location>
        <begin position="51"/>
        <end position="69"/>
    </location>
</feature>
<evidence type="ECO:0000313" key="3">
    <source>
        <dbReference type="Proteomes" id="UP000016930"/>
    </source>
</evidence>
<proteinExistence type="predicted"/>
<gene>
    <name evidence="2" type="ORF">CERSUDRAFT_115518</name>
</gene>
<feature type="compositionally biased region" description="Low complexity" evidence="1">
    <location>
        <begin position="79"/>
        <end position="105"/>
    </location>
</feature>
<dbReference type="AlphaFoldDB" id="M2QHJ0"/>
<dbReference type="EMBL" id="KB445798">
    <property type="protein sequence ID" value="EMD36493.1"/>
    <property type="molecule type" value="Genomic_DNA"/>
</dbReference>
<organism evidence="2 3">
    <name type="scientific">Ceriporiopsis subvermispora (strain B)</name>
    <name type="common">White-rot fungus</name>
    <name type="synonym">Gelatoporia subvermispora</name>
    <dbReference type="NCBI Taxonomy" id="914234"/>
    <lineage>
        <taxon>Eukaryota</taxon>
        <taxon>Fungi</taxon>
        <taxon>Dikarya</taxon>
        <taxon>Basidiomycota</taxon>
        <taxon>Agaricomycotina</taxon>
        <taxon>Agaricomycetes</taxon>
        <taxon>Polyporales</taxon>
        <taxon>Gelatoporiaceae</taxon>
        <taxon>Gelatoporia</taxon>
    </lineage>
</organism>
<evidence type="ECO:0000256" key="1">
    <source>
        <dbReference type="SAM" id="MobiDB-lite"/>
    </source>
</evidence>
<feature type="region of interest" description="Disordered" evidence="1">
    <location>
        <begin position="39"/>
        <end position="105"/>
    </location>
</feature>
<accession>M2QHJ0</accession>
<protein>
    <submittedName>
        <fullName evidence="2">Uncharacterized protein</fullName>
    </submittedName>
</protein>
<sequence>MHDYAVPGTGGITHFRPGLLGVPGPGAAPVVTASLDTRSAPVDVCPRPRTPSRNTRPSAGSPTRGARSPCIRRRRSRRTASCTRRARAGGPSSARCSAPGPSRRATMSTWTARTSMRRAGCGTAGVGSRRRLRRSGMGWRWRWKCEG</sequence>
<dbReference type="Proteomes" id="UP000016930">
    <property type="component" value="Unassembled WGS sequence"/>
</dbReference>